<name>A0A6P7N877_BETSP</name>
<protein>
    <submittedName>
        <fullName evidence="3">Uncharacterized protein si:dkey-225f5.4 isoform X1</fullName>
    </submittedName>
</protein>
<dbReference type="GeneID" id="114860256"/>
<dbReference type="PANTHER" id="PTHR31504:SF1">
    <property type="entry name" value="ZW10 INTERACTOR"/>
    <property type="match status" value="1"/>
</dbReference>
<evidence type="ECO:0000313" key="3">
    <source>
        <dbReference type="RefSeq" id="XP_029014558.1"/>
    </source>
</evidence>
<proteinExistence type="predicted"/>
<dbReference type="InterPro" id="IPR029092">
    <property type="entry name" value="Zwint-1"/>
</dbReference>
<dbReference type="RefSeq" id="XP_029014558.1">
    <property type="nucleotide sequence ID" value="XM_029158725.3"/>
</dbReference>
<dbReference type="GO" id="GO:0000776">
    <property type="term" value="C:kinetochore"/>
    <property type="evidence" value="ECO:0007669"/>
    <property type="project" value="InterPro"/>
</dbReference>
<dbReference type="PANTHER" id="PTHR31504">
    <property type="entry name" value="ZW10 INTERACTOR ZWINT"/>
    <property type="match status" value="1"/>
</dbReference>
<feature type="coiled-coil region" evidence="1">
    <location>
        <begin position="109"/>
        <end position="150"/>
    </location>
</feature>
<dbReference type="KEGG" id="bspl:114860256"/>
<dbReference type="AlphaFoldDB" id="A0A6P7N877"/>
<dbReference type="Proteomes" id="UP000515150">
    <property type="component" value="Chromosome 8"/>
</dbReference>
<sequence length="377" mass="42856">MSLICNSWVVHVQSSSLPSCTSVHVLQRCDPSLLDPCGESYQLDCSEAARMVLYLMDSRRVKKVLWRQLRVLGSILSSLEGLEPARQLVTQPYLSQPEGGAHGRWKALKVCSRENVEETETLLRSLQEKVQQIHKRRQTLAELIQQLHNQKGQSEYLDESLQKAQNALQLCDCELIKLRVDSDTVISQLLGWHQLRDELQGYLSTTQDVMHINLLSFNQSELCVELRPRRSSSSELEPLKLSVSWSHDDRFTVQVNEGMAGVVEDCLSGRCSELSMALVEVMECYMGHTKLLCEIQFLRSRFPIDWRPAQRLLIYLKSASLVCHMEVEDGYPESGKVRLLSVRRDGQSLDTSGLKPHKSDLGLTDWLVFLSCSPLDD</sequence>
<gene>
    <name evidence="3" type="primary">si:dkey-225f5.4</name>
</gene>
<evidence type="ECO:0000313" key="2">
    <source>
        <dbReference type="Proteomes" id="UP000515150"/>
    </source>
</evidence>
<keyword evidence="1" id="KW-0175">Coiled coil</keyword>
<accession>A0A6P7N877</accession>
<organism evidence="2 3">
    <name type="scientific">Betta splendens</name>
    <name type="common">Siamese fighting fish</name>
    <dbReference type="NCBI Taxonomy" id="158456"/>
    <lineage>
        <taxon>Eukaryota</taxon>
        <taxon>Metazoa</taxon>
        <taxon>Chordata</taxon>
        <taxon>Craniata</taxon>
        <taxon>Vertebrata</taxon>
        <taxon>Euteleostomi</taxon>
        <taxon>Actinopterygii</taxon>
        <taxon>Neopterygii</taxon>
        <taxon>Teleostei</taxon>
        <taxon>Neoteleostei</taxon>
        <taxon>Acanthomorphata</taxon>
        <taxon>Anabantaria</taxon>
        <taxon>Anabantiformes</taxon>
        <taxon>Anabantoidei</taxon>
        <taxon>Osphronemidae</taxon>
        <taxon>Betta</taxon>
    </lineage>
</organism>
<keyword evidence="2" id="KW-1185">Reference proteome</keyword>
<dbReference type="OrthoDB" id="9893446at2759"/>
<evidence type="ECO:0000256" key="1">
    <source>
        <dbReference type="SAM" id="Coils"/>
    </source>
</evidence>
<dbReference type="InParanoid" id="A0A6P7N877"/>
<reference evidence="3" key="1">
    <citation type="submission" date="2025-08" db="UniProtKB">
        <authorList>
            <consortium name="RefSeq"/>
        </authorList>
    </citation>
    <scope>IDENTIFICATION</scope>
</reference>